<dbReference type="EMBL" id="LGRX02022445">
    <property type="protein sequence ID" value="KAK3255612.1"/>
    <property type="molecule type" value="Genomic_DNA"/>
</dbReference>
<keyword evidence="2" id="KW-0812">Transmembrane</keyword>
<gene>
    <name evidence="3" type="ORF">CYMTET_35216</name>
</gene>
<feature type="transmembrane region" description="Helical" evidence="2">
    <location>
        <begin position="715"/>
        <end position="738"/>
    </location>
</feature>
<keyword evidence="4" id="KW-1185">Reference proteome</keyword>
<protein>
    <submittedName>
        <fullName evidence="3">Uncharacterized protein</fullName>
    </submittedName>
</protein>
<accession>A0AAE0F9M4</accession>
<feature type="transmembrane region" description="Helical" evidence="2">
    <location>
        <begin position="20"/>
        <end position="40"/>
    </location>
</feature>
<organism evidence="3 4">
    <name type="scientific">Cymbomonas tetramitiformis</name>
    <dbReference type="NCBI Taxonomy" id="36881"/>
    <lineage>
        <taxon>Eukaryota</taxon>
        <taxon>Viridiplantae</taxon>
        <taxon>Chlorophyta</taxon>
        <taxon>Pyramimonadophyceae</taxon>
        <taxon>Pyramimonadales</taxon>
        <taxon>Pyramimonadaceae</taxon>
        <taxon>Cymbomonas</taxon>
    </lineage>
</organism>
<evidence type="ECO:0000256" key="1">
    <source>
        <dbReference type="SAM" id="MobiDB-lite"/>
    </source>
</evidence>
<proteinExistence type="predicted"/>
<feature type="compositionally biased region" description="Acidic residues" evidence="1">
    <location>
        <begin position="1087"/>
        <end position="1108"/>
    </location>
</feature>
<feature type="transmembrane region" description="Helical" evidence="2">
    <location>
        <begin position="750"/>
        <end position="770"/>
    </location>
</feature>
<feature type="transmembrane region" description="Helical" evidence="2">
    <location>
        <begin position="835"/>
        <end position="859"/>
    </location>
</feature>
<dbReference type="Proteomes" id="UP001190700">
    <property type="component" value="Unassembled WGS sequence"/>
</dbReference>
<sequence>MAVVDGQDMVNVSLDEFAESTLLLGILGGIILGALCMFCVSNYRLWSQRTDLETSLLRSGVLGFRVHDHLWTWDILSNFSCIDRCFPSPPLQLTCPHAECSPPPCGIRTAAMSPCHLAAAGGGCLERARDALPPVTLARESCLGAYQEMMAVDSAWLVSRDKRLAAGDTRKRNAKRSMAHMRAFGMTPATLTPAALMPAARSPDGAVPRTRETTSDDILSQTSLASTGLTAGDDTLDGLVRLSEEPSVSAVPKMESEVPANACRHAGPVMEMDMDMGDGGGDEAWGADGDERLADCIGASADSGRAGDGTKKWRRLKKTWMEKHVPSPAERRVIGFRMVMSRWRVPKLREQGTAYPEDAQQDSQAALKKLGISIQRLYVAIPIASLFAASEGSSKDNQRAAAARELQKQELVEKSVYTPSRLLSTALIHAALETQHVGVPWELEAQRRRAATAPWEYPVPGREFEWYVSAFKQLLSTSGKGGWVRRSPLFKLALLRAKDGSFPLSSDLATILSAGIPLLDENVTPLVPFSVKALTRSLPKCLAGLQLQKQGKDESLKTEHLWGTLLVAAYLKLHAHGSWEDVPGAAVSDSSHLLADDVDVFLIYAYQRHPPLFNLRDKLEEAARAQVIEWHSVHDKRIEIKYRRAKDKKSRKAMERWVKIKRAFEKGYDLAVPLHLQKGVDGLKLLALSDAAVDKEHATARYQIMKTVRTGRRGALGRFLTFVVFMVKQHPLVMIALVGRTEAFDRSSRILMQANTFVLMLFFCLWFFYVRASACCTELHDHLACPFSAHDTPCLGLDTCSDLQDARATEILPSELLADAWVCGVFPDKSRLGQLFLVTIMVSILMPVNAGLTALFTTAHTVPVPAHWKAPAPSKGESAMGRGLVPTIQAIFFILYGLFVNAAKFTKAFAMAVVAMINFVFQPAKRFGMVFKTLGKRYARRSSSVAANFGMAAMSETSLQYTMYVIAAQCVQPYNTIMGRAAFFTIVVGWMFMVWLILTFSVLIRNTIGEDAEKMVLTTWGVTLAIEQFGKEMIQILMMRTMVALWVKSVEAALDNSSERTRAWFEGQVANFLGKNYDAAKQQAEANDYDSDITSSEEDEDDEDDGELDIANAGLDGLTV</sequence>
<evidence type="ECO:0000313" key="3">
    <source>
        <dbReference type="EMBL" id="KAK3255612.1"/>
    </source>
</evidence>
<feature type="transmembrane region" description="Helical" evidence="2">
    <location>
        <begin position="879"/>
        <end position="898"/>
    </location>
</feature>
<feature type="transmembrane region" description="Helical" evidence="2">
    <location>
        <begin position="981"/>
        <end position="1004"/>
    </location>
</feature>
<dbReference type="AlphaFoldDB" id="A0AAE0F9M4"/>
<comment type="caution">
    <text evidence="3">The sequence shown here is derived from an EMBL/GenBank/DDBJ whole genome shotgun (WGS) entry which is preliminary data.</text>
</comment>
<evidence type="ECO:0000256" key="2">
    <source>
        <dbReference type="SAM" id="Phobius"/>
    </source>
</evidence>
<feature type="region of interest" description="Disordered" evidence="1">
    <location>
        <begin position="1083"/>
        <end position="1120"/>
    </location>
</feature>
<name>A0AAE0F9M4_9CHLO</name>
<keyword evidence="2" id="KW-0472">Membrane</keyword>
<evidence type="ECO:0000313" key="4">
    <source>
        <dbReference type="Proteomes" id="UP001190700"/>
    </source>
</evidence>
<reference evidence="3 4" key="1">
    <citation type="journal article" date="2015" name="Genome Biol. Evol.">
        <title>Comparative Genomics of a Bacterivorous Green Alga Reveals Evolutionary Causalities and Consequences of Phago-Mixotrophic Mode of Nutrition.</title>
        <authorList>
            <person name="Burns J.A."/>
            <person name="Paasch A."/>
            <person name="Narechania A."/>
            <person name="Kim E."/>
        </authorList>
    </citation>
    <scope>NUCLEOTIDE SEQUENCE [LARGE SCALE GENOMIC DNA]</scope>
    <source>
        <strain evidence="3 4">PLY_AMNH</strain>
    </source>
</reference>
<keyword evidence="2" id="KW-1133">Transmembrane helix</keyword>